<keyword evidence="3" id="KW-0460">Magnesium</keyword>
<accession>A0A835HM84</accession>
<dbReference type="Gene3D" id="1.50.10.130">
    <property type="entry name" value="Terpene synthase, N-terminal domain"/>
    <property type="match status" value="1"/>
</dbReference>
<dbReference type="OrthoDB" id="1936865at2759"/>
<dbReference type="PANTHER" id="PTHR31225:SF252">
    <property type="entry name" value="TERPENE SYNTHASE 12-RELATED"/>
    <property type="match status" value="1"/>
</dbReference>
<dbReference type="GO" id="GO:0010333">
    <property type="term" value="F:terpene synthase activity"/>
    <property type="evidence" value="ECO:0007669"/>
    <property type="project" value="InterPro"/>
</dbReference>
<dbReference type="Proteomes" id="UP000631114">
    <property type="component" value="Unassembled WGS sequence"/>
</dbReference>
<dbReference type="InterPro" id="IPR008949">
    <property type="entry name" value="Isoprenoid_synthase_dom_sf"/>
</dbReference>
<evidence type="ECO:0000313" key="6">
    <source>
        <dbReference type="EMBL" id="KAF9600949.1"/>
    </source>
</evidence>
<evidence type="ECO:0000313" key="7">
    <source>
        <dbReference type="Proteomes" id="UP000631114"/>
    </source>
</evidence>
<keyword evidence="2" id="KW-0479">Metal-binding</keyword>
<dbReference type="Pfam" id="PF01397">
    <property type="entry name" value="Terpene_synth"/>
    <property type="match status" value="1"/>
</dbReference>
<feature type="domain" description="Terpene synthase metal-binding" evidence="5">
    <location>
        <begin position="185"/>
        <end position="248"/>
    </location>
</feature>
<dbReference type="PANTHER" id="PTHR31225">
    <property type="entry name" value="OS04G0344100 PROTEIN-RELATED"/>
    <property type="match status" value="1"/>
</dbReference>
<reference evidence="6 7" key="1">
    <citation type="submission" date="2020-10" db="EMBL/GenBank/DDBJ databases">
        <title>The Coptis chinensis genome and diversification of protoberbering-type alkaloids.</title>
        <authorList>
            <person name="Wang B."/>
            <person name="Shu S."/>
            <person name="Song C."/>
            <person name="Liu Y."/>
        </authorList>
    </citation>
    <scope>NUCLEOTIDE SEQUENCE [LARGE SCALE GENOMIC DNA]</scope>
    <source>
        <strain evidence="6">HL-2020</strain>
        <tissue evidence="6">Leaf</tissue>
    </source>
</reference>
<name>A0A835HM84_9MAGN</name>
<dbReference type="InterPro" id="IPR036965">
    <property type="entry name" value="Terpene_synth_N_sf"/>
</dbReference>
<evidence type="ECO:0000259" key="4">
    <source>
        <dbReference type="Pfam" id="PF01397"/>
    </source>
</evidence>
<dbReference type="Gene3D" id="1.10.600.10">
    <property type="entry name" value="Farnesyl Diphosphate Synthase"/>
    <property type="match status" value="2"/>
</dbReference>
<evidence type="ECO:0000256" key="3">
    <source>
        <dbReference type="ARBA" id="ARBA00022842"/>
    </source>
</evidence>
<dbReference type="EMBL" id="JADFTS010000006">
    <property type="protein sequence ID" value="KAF9600949.1"/>
    <property type="molecule type" value="Genomic_DNA"/>
</dbReference>
<comment type="caution">
    <text evidence="6">The sequence shown here is derived from an EMBL/GenBank/DDBJ whole genome shotgun (WGS) entry which is preliminary data.</text>
</comment>
<evidence type="ECO:0000256" key="1">
    <source>
        <dbReference type="ARBA" id="ARBA00001946"/>
    </source>
</evidence>
<dbReference type="InterPro" id="IPR005630">
    <property type="entry name" value="Terpene_synthase_metal-bd"/>
</dbReference>
<dbReference type="GO" id="GO:0000287">
    <property type="term" value="F:magnesium ion binding"/>
    <property type="evidence" value="ECO:0007669"/>
    <property type="project" value="InterPro"/>
</dbReference>
<keyword evidence="7" id="KW-1185">Reference proteome</keyword>
<feature type="domain" description="Terpene synthase metal-binding" evidence="5">
    <location>
        <begin position="249"/>
        <end position="323"/>
    </location>
</feature>
<comment type="cofactor">
    <cofactor evidence="1">
        <name>Mg(2+)</name>
        <dbReference type="ChEBI" id="CHEBI:18420"/>
    </cofactor>
</comment>
<evidence type="ECO:0000256" key="2">
    <source>
        <dbReference type="ARBA" id="ARBA00022723"/>
    </source>
</evidence>
<gene>
    <name evidence="6" type="ORF">IFM89_014655</name>
</gene>
<proteinExistence type="predicted"/>
<sequence length="381" mass="44038">MVQSLIISSAETEREVMKTHHLNFCTRLILVGPSILRVGHNTTPRLCVDADVFNCFKDDSRQFKSSLHEDIKGMLSFNDASHLAFEGEDILDEAKYLTTTYLKEIKTPIGTSLSLPKLVSHSLELPLHWRMQRLEARWYTEVCMKEGDIDHDLLKFAILNFNMVQETHQNDLKDMSRWWKDLGLGSHPKLSFARDRLMECFFWTTGVIGDPRFYYYRKWYKKLNTMVTTIDDVYDVYGTLDELTLLREQDITKEALECLGSCPNVIRSSSMILRLSDDLGTSKAELERGDVPKSIQCYMHETGVSEEVACEYIRHMIGNLWKKMNKDRLDDSVFSQTYIEAVVNLARMAQCMYQYGDGHGVPDRETKGRVLSLLVEPIMEI</sequence>
<protein>
    <submittedName>
        <fullName evidence="6">Uncharacterized protein</fullName>
    </submittedName>
</protein>
<evidence type="ECO:0000259" key="5">
    <source>
        <dbReference type="Pfam" id="PF03936"/>
    </source>
</evidence>
<organism evidence="6 7">
    <name type="scientific">Coptis chinensis</name>
    <dbReference type="NCBI Taxonomy" id="261450"/>
    <lineage>
        <taxon>Eukaryota</taxon>
        <taxon>Viridiplantae</taxon>
        <taxon>Streptophyta</taxon>
        <taxon>Embryophyta</taxon>
        <taxon>Tracheophyta</taxon>
        <taxon>Spermatophyta</taxon>
        <taxon>Magnoliopsida</taxon>
        <taxon>Ranunculales</taxon>
        <taxon>Ranunculaceae</taxon>
        <taxon>Coptidoideae</taxon>
        <taxon>Coptis</taxon>
    </lineage>
</organism>
<dbReference type="InterPro" id="IPR008930">
    <property type="entry name" value="Terpenoid_cyclase/PrenylTrfase"/>
</dbReference>
<dbReference type="InterPro" id="IPR001906">
    <property type="entry name" value="Terpene_synth_N"/>
</dbReference>
<dbReference type="AlphaFoldDB" id="A0A835HM84"/>
<dbReference type="GO" id="GO:0016114">
    <property type="term" value="P:terpenoid biosynthetic process"/>
    <property type="evidence" value="ECO:0007669"/>
    <property type="project" value="InterPro"/>
</dbReference>
<dbReference type="SUPFAM" id="SSF48576">
    <property type="entry name" value="Terpenoid synthases"/>
    <property type="match status" value="2"/>
</dbReference>
<feature type="domain" description="Terpene synthase N-terminal" evidence="4">
    <location>
        <begin position="48"/>
        <end position="123"/>
    </location>
</feature>
<dbReference type="SUPFAM" id="SSF48239">
    <property type="entry name" value="Terpenoid cyclases/Protein prenyltransferases"/>
    <property type="match status" value="1"/>
</dbReference>
<dbReference type="Pfam" id="PF03936">
    <property type="entry name" value="Terpene_synth_C"/>
    <property type="match status" value="2"/>
</dbReference>
<dbReference type="InterPro" id="IPR050148">
    <property type="entry name" value="Terpene_synthase-like"/>
</dbReference>